<feature type="region of interest" description="Disordered" evidence="1">
    <location>
        <begin position="138"/>
        <end position="197"/>
    </location>
</feature>
<evidence type="ECO:0000313" key="7">
    <source>
        <dbReference type="EMBL" id="HAD5772930.1"/>
    </source>
</evidence>
<dbReference type="InterPro" id="IPR019960">
    <property type="entry name" value="T1SS_VCA0849"/>
</dbReference>
<feature type="domain" description="Bacterial Ig-like" evidence="3">
    <location>
        <begin position="395"/>
        <end position="480"/>
    </location>
</feature>
<feature type="domain" description="Bacterial Ig-like" evidence="3">
    <location>
        <begin position="941"/>
        <end position="1035"/>
    </location>
</feature>
<feature type="domain" description="Bacterial Ig-like" evidence="3">
    <location>
        <begin position="1261"/>
        <end position="1346"/>
    </location>
</feature>
<protein>
    <submittedName>
        <fullName evidence="14">BapA prefix-like domain-containing protein</fullName>
    </submittedName>
</protein>
<feature type="domain" description="Bacterial Ig-like" evidence="3">
    <location>
        <begin position="1159"/>
        <end position="1242"/>
    </location>
</feature>
<dbReference type="EMBL" id="DAAPIC010000030">
    <property type="protein sequence ID" value="HAD6347171.1"/>
    <property type="molecule type" value="Genomic_DNA"/>
</dbReference>
<organism evidence="14">
    <name type="scientific">Salmonella enterica subsp. enterica serovar Typhi str. CT18</name>
    <dbReference type="NCBI Taxonomy" id="220341"/>
    <lineage>
        <taxon>Bacteria</taxon>
        <taxon>Pseudomonadati</taxon>
        <taxon>Pseudomonadota</taxon>
        <taxon>Gammaproteobacteria</taxon>
        <taxon>Enterobacterales</taxon>
        <taxon>Enterobacteriaceae</taxon>
        <taxon>Salmonella</taxon>
    </lineage>
</organism>
<dbReference type="InterPro" id="IPR044016">
    <property type="entry name" value="Big_13"/>
</dbReference>
<feature type="domain" description="Bacterial Ig" evidence="2">
    <location>
        <begin position="673"/>
        <end position="754"/>
    </location>
</feature>
<dbReference type="Gene3D" id="2.60.40.10">
    <property type="entry name" value="Immunoglobulins"/>
    <property type="match status" value="26"/>
</dbReference>
<reference evidence="14" key="2">
    <citation type="submission" date="2019-01" db="EMBL/GenBank/DDBJ databases">
        <authorList>
            <consortium name="NCBI Pathogen Detection Project"/>
        </authorList>
    </citation>
    <scope>NUCLEOTIDE SEQUENCE</scope>
    <source>
        <strain evidence="14">CT18</strain>
    </source>
</reference>
<feature type="compositionally biased region" description="Low complexity" evidence="1">
    <location>
        <begin position="158"/>
        <end position="185"/>
    </location>
</feature>
<evidence type="ECO:0000313" key="12">
    <source>
        <dbReference type="EMBL" id="HAD6239450.1"/>
    </source>
</evidence>
<feature type="domain" description="Bacterial Ig" evidence="2">
    <location>
        <begin position="1450"/>
        <end position="1532"/>
    </location>
</feature>
<dbReference type="InterPro" id="IPR010221">
    <property type="entry name" value="VCBS_dom"/>
</dbReference>
<evidence type="ECO:0000313" key="18">
    <source>
        <dbReference type="EMBL" id="HAD6378151.1"/>
    </source>
</evidence>
<dbReference type="NCBIfam" id="TIGR03661">
    <property type="entry name" value="T1SS_VCA0849"/>
    <property type="match status" value="1"/>
</dbReference>
<feature type="domain" description="Bacterial Ig-like" evidence="3">
    <location>
        <begin position="289"/>
        <end position="376"/>
    </location>
</feature>
<dbReference type="NCBIfam" id="NF033510">
    <property type="entry name" value="Ca_tandemer"/>
    <property type="match status" value="25"/>
</dbReference>
<feature type="domain" description="Bacterial Ig" evidence="2">
    <location>
        <begin position="757"/>
        <end position="839"/>
    </location>
</feature>
<feature type="domain" description="Bacterial Ig" evidence="2">
    <location>
        <begin position="191"/>
        <end position="271"/>
    </location>
</feature>
<evidence type="ECO:0000313" key="13">
    <source>
        <dbReference type="EMBL" id="HAD6297532.1"/>
    </source>
</evidence>
<dbReference type="Pfam" id="PF17936">
    <property type="entry name" value="Big_6"/>
    <property type="match status" value="8"/>
</dbReference>
<dbReference type="EMBL" id="DAAPGP010000032">
    <property type="protein sequence ID" value="HAD5955449.1"/>
    <property type="molecule type" value="Genomic_DNA"/>
</dbReference>
<sequence length="3624" mass="365400">MRLLAVVSKLTGVSTTVESSAVTLNAPSIVKLSVARDEISQLTRINQDLVVRLHSGETITIKNFYVTNDLGASQLVLAENDGTLWWVENPQAGLHFEQIADINELLVTSGASHEAGGAVWPWVLAGAVAAGGIAAIASSGGGDSHHHSDGDNPPPDNTNPDGNPPDNSNPGGSNPNGNTPGSSNPVDTTPPLAPGELLISADGKTVSGEAEAGSLITIKDPSGNVVGEGKADSDGKFSIDLTAPQISGEQLTVTATDDAGNTGPSATIDAPNIPLPDTPVITAAIDDAAPLTGTLSNNQFTNDNTPTLEGTGSAGTVIHIYANGQEIGSTTVDTSGNWHFAITSALADGENHFTAIATNVKGESSESARFTLTIDTLSPDAPRVELMADNTGLLTGPLQNNDRTDEAKPLFSGQGEAGNTITIKEGSTVIGSATVDENGRWTFTPTTPLSDGEHTFTVEQSDKAGNASRVTTTPTIIVDTTPPDAAIIDNVAKDGTTVSGTAEAGSTVSIYDPAGNYLGSTITGENNHFSITLNPAQTHGERLEARIQDAVGNIGPATEFTASDSQYPAQPTILTVTDDAGAVTGLLKNGDATDDNRPTLSGTAEPGSTISINDNGFPVPSFPPIVADADGKWSFTPSLALADGDHVFTATATNDRGTSGQSVAFTIDIDTQPPVLEGLAVSDVGDRLTGTTEAGSTVVIKDSLGNTLGSGTAGDDGTFSIGISPAKINGETLSISVTDKAANSGPVETLNAPDKTAPAAPNGLIVATDGLSVSGQAEAGATVTIRDSSNTVLGSAVANGNGQFIVPLNAAQTNGQALIATATDIANNESAAATVDAPDSTAPEMPKNVVISEDGASISGTAEPGSSITITTPDGTPLGSGKADGEGHFTLPLAPAQTNGEQVTVTATDSANNVSPPTTAQAPDITAPDKPIITQVLDDVESFTGPLVNGQTTNDNRPTLSGTAEAGARVEIFDNGVSLGLATLQPNGGWTFTPSQNLGEGAHRLTVIATDAKGNASPAGNESPESISFTLRIDTQAPDAPQIVSAAITGGEGEVLLANGSITNQRMPTLSGTGEPGAIITLYNNGVELATVQVNPQGSWTYPLTRNLSEGLNILTATATDAAGNSSPTSGVFSVTLDTQPPAQPDAPLISDNVAPVIGNIGNNGATNDTTPTFSGTGEIGSTIILYNNGSEIGRTTVGDNGSWNFTPAALTPETYTITVTETDIAGNISPPSASVTFTLDTTAPANPVITFAEDNVGEVQDTIVSGATTDDNTPVIHGTGDIGSVITLYNGSSVVGVVTVDETGTWTLPVTSALPDGVYTLTAIAADAAGNSSGVSNSFTFTVDTVPLQPPVVNEILDDVAPVTGPLTDGAFTNDRTLTINGSGENGSTVTIYDNGVAIGTALVTDGVWTFNTSELSEASHALTFSATDDAGNTTAQTQPITITVDITAPPAPTIQTVADDGTRVAGLADPYATVEIHHADGTLVGSAVANGTGEFVVTLSPAQTDGGTLTAIAIDRAGNNGPATNFPASDSGLPAVPAITAIEDDVGSIQGNIAAGGATDDTMPTLRGTTDIGSTVEVFIDGDSAGFATVDASGNWIFEIATPLSESTHYFTVQATNANGPGGLSAPVGITVDLSAPAQPVITSATDDVPGMTGTLDNGALTNDSRPTLNGTGEAGATIRILDNGVEIGSATVDQSGNWRFTPNTPLESNAHIFTAVATDPAGNSGQLSDGFTLNIDAQAPDVPVITSVIDDNNQPTVPVLPGQSTDDRQPILNGTGEPGATITIFDNGTPLGTAQVGENGSWTFPVPRNLSEGSHNLTVSATDPAGNTSAVSAPWTIVVDITPPAIPVLTSVVDDQPGITGNLVSGQLTNDATPTLNGRGEAGATINVYLDGNPASIGTTTVNSDGTWSFTPQTPLANGSHTFTLSATDPAGNSSAVSSGFVLTIDTTPPAAPVIASVADNTAPVTGIVPNGGSTNETRPTLSGTGEAGTTISIYNGSALVGTAQVQANGSWSFTPSTSLGAGVWNLTATATDAAGNTSAASEIRSFTIDTTAPAAPVIDTVYDGTGPITGNLSSGQITDEARPVISGTREANTTIRLYDNGTLLAEIPADNSSSWRYTPDASLATGNHVITVIAVDAAGNASPVSDSVNFVVDTTPPLTPVITSVSDDQAPGLGTIANGQNTNDPTPTFSGTAEAGATITLYENGTVIGTTTAQPDGAWSVSTSTLASGTHVITAVATDAAGNSSPNSTAFTLTVDTTAPQTPILTSVVDDVAGGVTGNLANGQITNDNRPTLNGTAEAGSVVSIYDGDTLLGVTSANASGAWSFTPTTGLNDGTRTLTVTATDPAGNVSPATSGFTIVVDTLAPTVPLITSIVDDVPNNTGAIGNGQSTNDTQPTLNGTAEANSAVSIFDNGALVATVNANASGNWSWTPTASLGQGSHAYSVSAADAAGNVSAASPSTTIIVDTIAPGAPGNLVINATGNRVTGTAEAGSTVTITSETGVVLGTATADGTGSFTATLTPAQTNGQPLLAFAQDKAGNTGIAAGFTAPDTRVPEAPIITNVVDDVGIYTGAIANGQVTNDAQPTLNGTAQAGATVSIYNNGALLGTTTANASGNWSFTPTGNLTEGSHAFTATATNANGTGSVSTAATVIVDTLAPGTPSGTLSADGGSLSGQAEANSTVTVTLAGGVTLTTTAGSNGAWSLTLPTKQIEGQLINVTATDAAGNASGTLGITAPILPLAARDNITSLDLTSTAVTSTQNYSDYGLLLVGALGNVASVLGNDTAQVEFTIAEGGTGDVTIDAAATGIVLSLLSTQEIVVQRYDTSLGTWTTIVNTAVGDFANLLTLTGSGVTLNLNGLGEGQYRVLTYNTSLLATGSYTSLDVDVHQTSAGIISGPTISTGNVMADDTAPTGTTVTAITNANGVSTPVGAGGVDILGQYGTLHINQDGSYTYTLTKPTAGYGHKESFTYTITQNGVGSSAAQLVINLGPAPVPGSVIATDNNASLVFDTHVSYVNNGPSTQSGVTVLSVGLGNVLNANLLDDMTNPIIFNVEEGATRTMTLQGTVGGVSLVSTFDLYVYRFNDAIQQYEQFRVQKGWINTLLLAGQSQPLTLTLPGGEYLFVLNTASGISVLTGYTLAISQDHTYAVDSITANTTGNVLTNDVAPTDALLTEVNGVAIAATGTTEVNGLYGSLIIDARGNYTYTLKNGVGADSIKTPDSFIYTLKAPNGDTDTASLNITPTARALDAINDVSDTLSVATLQDTAAWLDSSVGSASWGLLGKSGSGSGTFDVATGTVLKGASLVFDVSTLITLGNLNISWAIQENGTVIRNGTVPVANITLGSATVTVNLSGLELDAGTYTLNFTGTNTLAGAATITPRVIGTTVDLDNFETSGTHTVLGNIFDGSDAAGAMEQLNTVNTRLSISGYNGSAATLDAAANTTSATIQGHYGTLQINLDGAYTYTLNNGVAMSSITSKEVFTYQLDDKIGHTDSATLTIDMAPQIVSTNQNDVLIGSAYGDTLIYHLLNGADATGGNGADRWQNFSTTQGDKIDIHELLTGWDHQAATLGNFVQVHTSGANTVISVDRDGAGSAFKSTDLVTLENVQLTLNDLLQNNHLITGG</sequence>
<feature type="region of interest" description="Disordered" evidence="1">
    <location>
        <begin position="1647"/>
        <end position="1674"/>
    </location>
</feature>
<feature type="domain" description="Bacterial Ig-like" evidence="3">
    <location>
        <begin position="1654"/>
        <end position="1739"/>
    </location>
</feature>
<comment type="caution">
    <text evidence="14">The sequence shown here is derived from an EMBL/GenBank/DDBJ whole genome shotgun (WGS) entry which is preliminary data.</text>
</comment>
<evidence type="ECO:0000259" key="2">
    <source>
        <dbReference type="Pfam" id="PF17936"/>
    </source>
</evidence>
<dbReference type="EMBL" id="DAAPIG010000029">
    <property type="protein sequence ID" value="HAD6239450.1"/>
    <property type="molecule type" value="Genomic_DNA"/>
</dbReference>
<dbReference type="EMBL" id="DAAPHR010000030">
    <property type="protein sequence ID" value="HAD6297532.1"/>
    <property type="molecule type" value="Genomic_DNA"/>
</dbReference>
<dbReference type="EMBL" id="DAAPHV010000036">
    <property type="protein sequence ID" value="HAD6342620.1"/>
    <property type="molecule type" value="Genomic_DNA"/>
</dbReference>
<feature type="domain" description="Bacterial Ig-like" evidence="3">
    <location>
        <begin position="2178"/>
        <end position="2261"/>
    </location>
</feature>
<dbReference type="InterPro" id="IPR055014">
    <property type="entry name" value="BapA_Bap-like_C"/>
</dbReference>
<evidence type="ECO:0000313" key="9">
    <source>
        <dbReference type="EMBL" id="HAD5955449.1"/>
    </source>
</evidence>
<evidence type="ECO:0000256" key="1">
    <source>
        <dbReference type="SAM" id="MobiDB-lite"/>
    </source>
</evidence>
<feature type="domain" description="Bacterial Ig" evidence="2">
    <location>
        <begin position="2660"/>
        <end position="2739"/>
    </location>
</feature>
<gene>
    <name evidence="5" type="ORF">G1T94_21390</name>
    <name evidence="13" type="ORF">G1V56_20610</name>
    <name evidence="16" type="ORF">G1V69_22115</name>
    <name evidence="6" type="ORF">G1V77_21725</name>
    <name evidence="14" type="ORF">G1V80_21105</name>
    <name evidence="15" type="ORF">G1V83_20885</name>
    <name evidence="9" type="ORF">G1V84_20590</name>
    <name evidence="7" type="ORF">G1V85_20715</name>
    <name evidence="8" type="ORF">G1V92_20895</name>
    <name evidence="17" type="ORF">G1V98_21505</name>
    <name evidence="12" type="ORF">G1V99_20515</name>
    <name evidence="11" type="ORF">G1W02_21945</name>
    <name evidence="10" type="ORF">G1W08_21210</name>
    <name evidence="18" type="ORF">G1W14_20995</name>
    <name evidence="19" type="ORF">G1W22_20915</name>
</gene>
<reference evidence="14" key="1">
    <citation type="journal article" date="2018" name="Genome Biol.">
        <title>SKESA: strategic k-mer extension for scrupulous assemblies.</title>
        <authorList>
            <person name="Souvorov A."/>
            <person name="Agarwala R."/>
            <person name="Lipman D.J."/>
        </authorList>
    </citation>
    <scope>NUCLEOTIDE SEQUENCE</scope>
    <source>
        <strain evidence="14">CT18</strain>
    </source>
</reference>
<feature type="domain" description="Bacterial Ig-like" evidence="3">
    <location>
        <begin position="2380"/>
        <end position="2470"/>
    </location>
</feature>
<accession>A0A718A5X9</accession>
<feature type="domain" description="Bacterial Ig-like" evidence="3">
    <location>
        <begin position="1366"/>
        <end position="1447"/>
    </location>
</feature>
<feature type="domain" description="Bacterial Ig-like" evidence="3">
    <location>
        <begin position="1968"/>
        <end position="2054"/>
    </location>
</feature>
<feature type="domain" description="Bacterial Ig-like" evidence="3">
    <location>
        <begin position="2072"/>
        <end position="2158"/>
    </location>
</feature>
<feature type="domain" description="Bacterial Ig-like" evidence="3">
    <location>
        <begin position="1061"/>
        <end position="1139"/>
    </location>
</feature>
<dbReference type="EMBL" id="DAAPFU010000036">
    <property type="protein sequence ID" value="HAD5750644.1"/>
    <property type="molecule type" value="Genomic_DNA"/>
</dbReference>
<dbReference type="Pfam" id="PF17963">
    <property type="entry name" value="Big_9"/>
    <property type="match status" value="2"/>
</dbReference>
<feature type="domain" description="Bacterial Ig-like" evidence="3">
    <location>
        <begin position="1545"/>
        <end position="1635"/>
    </location>
</feature>
<feature type="domain" description="Bacterial Ig-like" evidence="3">
    <location>
        <begin position="2272"/>
        <end position="2366"/>
    </location>
</feature>
<dbReference type="EMBL" id="DAAPHZ010000034">
    <property type="protein sequence ID" value="HAD6324436.1"/>
    <property type="molecule type" value="Genomic_DNA"/>
</dbReference>
<evidence type="ECO:0000313" key="11">
    <source>
        <dbReference type="EMBL" id="HAD6216940.1"/>
    </source>
</evidence>
<evidence type="ECO:0000313" key="19">
    <source>
        <dbReference type="EMBL" id="HAD6400992.1"/>
    </source>
</evidence>
<dbReference type="EMBL" id="DAAPIT010000031">
    <property type="protein sequence ID" value="HAD6400992.1"/>
    <property type="molecule type" value="Genomic_DNA"/>
</dbReference>
<dbReference type="InterPro" id="IPR048051">
    <property type="entry name" value="BapA-like_prefix-like"/>
</dbReference>
<dbReference type="InterPro" id="IPR013783">
    <property type="entry name" value="Ig-like_fold"/>
</dbReference>
<feature type="domain" description="Bacterial Ig-like" evidence="3">
    <location>
        <begin position="1767"/>
        <end position="1843"/>
    </location>
</feature>
<proteinExistence type="predicted"/>
<evidence type="ECO:0000313" key="17">
    <source>
        <dbReference type="EMBL" id="HAD6347171.1"/>
    </source>
</evidence>
<dbReference type="EMBL" id="DAAPIY010000027">
    <property type="protein sequence ID" value="HAD6378151.1"/>
    <property type="molecule type" value="Genomic_DNA"/>
</dbReference>
<dbReference type="EMBL" id="DAAPFZ010000026">
    <property type="protein sequence ID" value="HAD5772930.1"/>
    <property type="molecule type" value="Genomic_DNA"/>
</dbReference>
<name>A0A718A5X9_SALTI</name>
<evidence type="ECO:0000259" key="4">
    <source>
        <dbReference type="Pfam" id="PF22783"/>
    </source>
</evidence>
<evidence type="ECO:0000313" key="5">
    <source>
        <dbReference type="EMBL" id="HAD4713259.1"/>
    </source>
</evidence>
<evidence type="ECO:0000259" key="3">
    <source>
        <dbReference type="Pfam" id="PF19077"/>
    </source>
</evidence>
<dbReference type="EMBL" id="DAAPGS010000033">
    <property type="protein sequence ID" value="HAD5871153.1"/>
    <property type="molecule type" value="Genomic_DNA"/>
</dbReference>
<feature type="domain" description="Bacterial Ig-like" evidence="3">
    <location>
        <begin position="575"/>
        <end position="671"/>
    </location>
</feature>
<feature type="compositionally biased region" description="Polar residues" evidence="1">
    <location>
        <begin position="598"/>
        <end position="614"/>
    </location>
</feature>
<feature type="domain" description="Bacterial Ig" evidence="2">
    <location>
        <begin position="2472"/>
        <end position="2554"/>
    </location>
</feature>
<feature type="region of interest" description="Disordered" evidence="1">
    <location>
        <begin position="588"/>
        <end position="615"/>
    </location>
</feature>
<feature type="domain" description="Biofilm-associated protein BapA-like prefix-like" evidence="4">
    <location>
        <begin position="3"/>
        <end position="122"/>
    </location>
</feature>
<dbReference type="NCBIfam" id="NF033677">
    <property type="entry name" value="biofilm_BapA_N"/>
    <property type="match status" value="1"/>
</dbReference>
<dbReference type="EMBL" id="DAAPAF010000033">
    <property type="protein sequence ID" value="HAD4713259.1"/>
    <property type="molecule type" value="Genomic_DNA"/>
</dbReference>
<dbReference type="Pfam" id="PF22783">
    <property type="entry name" value="BapA_N"/>
    <property type="match status" value="1"/>
</dbReference>
<feature type="compositionally biased region" description="Polar residues" evidence="1">
    <location>
        <begin position="1662"/>
        <end position="1673"/>
    </location>
</feature>
<evidence type="ECO:0000313" key="14">
    <source>
        <dbReference type="EMBL" id="HAD6306540.1"/>
    </source>
</evidence>
<evidence type="ECO:0000313" key="10">
    <source>
        <dbReference type="EMBL" id="HAD6190051.1"/>
    </source>
</evidence>
<dbReference type="EMBL" id="DAAPIH010000033">
    <property type="protein sequence ID" value="HAD6216940.1"/>
    <property type="molecule type" value="Genomic_DNA"/>
</dbReference>
<dbReference type="NCBIfam" id="TIGR01965">
    <property type="entry name" value="VCBS_repeat"/>
    <property type="match status" value="1"/>
</dbReference>
<evidence type="ECO:0000313" key="16">
    <source>
        <dbReference type="EMBL" id="HAD6342620.1"/>
    </source>
</evidence>
<evidence type="ECO:0000313" key="8">
    <source>
        <dbReference type="EMBL" id="HAD5871153.1"/>
    </source>
</evidence>
<dbReference type="EMBL" id="DAAPID010000033">
    <property type="protein sequence ID" value="HAD6306540.1"/>
    <property type="molecule type" value="Genomic_DNA"/>
</dbReference>
<feature type="domain" description="Bacterial Ig-like" evidence="3">
    <location>
        <begin position="1862"/>
        <end position="1950"/>
    </location>
</feature>
<dbReference type="EMBL" id="DAAPIJ010000031">
    <property type="protein sequence ID" value="HAD6190051.1"/>
    <property type="molecule type" value="Genomic_DNA"/>
</dbReference>
<dbReference type="NCBIfam" id="NF045619">
    <property type="entry name" value="adhes_GNV_Cterm"/>
    <property type="match status" value="1"/>
</dbReference>
<evidence type="ECO:0000313" key="15">
    <source>
        <dbReference type="EMBL" id="HAD6324436.1"/>
    </source>
</evidence>
<dbReference type="Pfam" id="PF19077">
    <property type="entry name" value="Big_13"/>
    <property type="match status" value="18"/>
</dbReference>
<evidence type="ECO:0000313" key="6">
    <source>
        <dbReference type="EMBL" id="HAD5750644.1"/>
    </source>
</evidence>
<dbReference type="InterPro" id="IPR041498">
    <property type="entry name" value="Big_6"/>
</dbReference>
<feature type="domain" description="Bacterial Ig-like" evidence="3">
    <location>
        <begin position="2574"/>
        <end position="2658"/>
    </location>
</feature>
<feature type="domain" description="Bacterial Ig" evidence="2">
    <location>
        <begin position="842"/>
        <end position="924"/>
    </location>
</feature>
<feature type="domain" description="Bacterial Ig" evidence="2">
    <location>
        <begin position="483"/>
        <end position="564"/>
    </location>
</feature>